<sequence length="107" mass="12169">MEDANDLRYDFNTLINNTSFLTKKIKLLSQQTLQHGQEADLSVGYDFLLLLCHQMLASAIAPFRSAESNNELMINPSDVWLYRYGDWKARRYNAFGKVSCGNQGASN</sequence>
<evidence type="ECO:0000313" key="2">
    <source>
        <dbReference type="Proteomes" id="UP000823388"/>
    </source>
</evidence>
<dbReference type="AlphaFoldDB" id="A0A8T0P662"/>
<gene>
    <name evidence="1" type="ORF">PVAP13_8NG151209</name>
</gene>
<reference evidence="1" key="1">
    <citation type="submission" date="2020-05" db="EMBL/GenBank/DDBJ databases">
        <title>WGS assembly of Panicum virgatum.</title>
        <authorList>
            <person name="Lovell J.T."/>
            <person name="Jenkins J."/>
            <person name="Shu S."/>
            <person name="Juenger T.E."/>
            <person name="Schmutz J."/>
        </authorList>
    </citation>
    <scope>NUCLEOTIDE SEQUENCE</scope>
    <source>
        <strain evidence="1">AP13</strain>
    </source>
</reference>
<keyword evidence="2" id="KW-1185">Reference proteome</keyword>
<evidence type="ECO:0000313" key="1">
    <source>
        <dbReference type="EMBL" id="KAG2557253.1"/>
    </source>
</evidence>
<dbReference type="Proteomes" id="UP000823388">
    <property type="component" value="Chromosome 8N"/>
</dbReference>
<name>A0A8T0P662_PANVG</name>
<protein>
    <submittedName>
        <fullName evidence="1">Uncharacterized protein</fullName>
    </submittedName>
</protein>
<proteinExistence type="predicted"/>
<organism evidence="1 2">
    <name type="scientific">Panicum virgatum</name>
    <name type="common">Blackwell switchgrass</name>
    <dbReference type="NCBI Taxonomy" id="38727"/>
    <lineage>
        <taxon>Eukaryota</taxon>
        <taxon>Viridiplantae</taxon>
        <taxon>Streptophyta</taxon>
        <taxon>Embryophyta</taxon>
        <taxon>Tracheophyta</taxon>
        <taxon>Spermatophyta</taxon>
        <taxon>Magnoliopsida</taxon>
        <taxon>Liliopsida</taxon>
        <taxon>Poales</taxon>
        <taxon>Poaceae</taxon>
        <taxon>PACMAD clade</taxon>
        <taxon>Panicoideae</taxon>
        <taxon>Panicodae</taxon>
        <taxon>Paniceae</taxon>
        <taxon>Panicinae</taxon>
        <taxon>Panicum</taxon>
        <taxon>Panicum sect. Hiantes</taxon>
    </lineage>
</organism>
<accession>A0A8T0P662</accession>
<comment type="caution">
    <text evidence="1">The sequence shown here is derived from an EMBL/GenBank/DDBJ whole genome shotgun (WGS) entry which is preliminary data.</text>
</comment>
<dbReference type="EMBL" id="CM029052">
    <property type="protein sequence ID" value="KAG2557253.1"/>
    <property type="molecule type" value="Genomic_DNA"/>
</dbReference>